<sequence>MGLIILLKAVQRMYGNIVGYNNIIMRLTKLYLHNIGPFQNSEMELLAEEQVDALKKDSSLPLPVVIITGENGTGKSVILDAIRTVLSGVTKLERDIIADHDDFKISLDYLEKSIEKNVVSKSLAGYESLGVDTNDSRLNTIITDEEAAEKVDWIVDYWSPDLDTGSFKISNLSTINPQAQMNSPFLKTFANSKVNQFICNLDYLRGSDKEEERQEGQYLYDLLASMLSDCLADGRFLYVARRTMMPMVEVRGKELPLDKLSMGNLLLFNHFVSTLYRMYIVSQRLHIPIEQVNRLHGVLLIDEIENHLHPKWQRKIIGLIQKYFPNLQLIVTTHSPFVVTAVDNSKVFVCVSRTDHSEILDVTESYSNLPVDEVLSGAVFGEVGPFGTQIADLLRKRKNAAEEGNKEEQNKIEKKLLELNSSYFGFLDLSSMLA</sequence>
<comment type="caution">
    <text evidence="4">The sequence shown here is derived from an EMBL/GenBank/DDBJ whole genome shotgun (WGS) entry which is preliminary data.</text>
</comment>
<dbReference type="Pfam" id="PF13304">
    <property type="entry name" value="AAA_21"/>
    <property type="match status" value="1"/>
</dbReference>
<dbReference type="GO" id="GO:0005524">
    <property type="term" value="F:ATP binding"/>
    <property type="evidence" value="ECO:0007669"/>
    <property type="project" value="InterPro"/>
</dbReference>
<dbReference type="SUPFAM" id="SSF52540">
    <property type="entry name" value="P-loop containing nucleoside triphosphate hydrolases"/>
    <property type="match status" value="1"/>
</dbReference>
<dbReference type="AlphaFoldDB" id="A0AA92UJH7"/>
<evidence type="ECO:0000259" key="3">
    <source>
        <dbReference type="Pfam" id="PF13476"/>
    </source>
</evidence>
<keyword evidence="1" id="KW-0175">Coiled coil</keyword>
<organism evidence="4 5">
    <name type="scientific">Segatella copri</name>
    <dbReference type="NCBI Taxonomy" id="165179"/>
    <lineage>
        <taxon>Bacteria</taxon>
        <taxon>Pseudomonadati</taxon>
        <taxon>Bacteroidota</taxon>
        <taxon>Bacteroidia</taxon>
        <taxon>Bacteroidales</taxon>
        <taxon>Prevotellaceae</taxon>
        <taxon>Segatella</taxon>
    </lineage>
</organism>
<dbReference type="PANTHER" id="PTHR43581:SF2">
    <property type="entry name" value="EXCINUCLEASE ATPASE SUBUNIT"/>
    <property type="match status" value="1"/>
</dbReference>
<feature type="domain" description="ATPase AAA-type core" evidence="2">
    <location>
        <begin position="243"/>
        <end position="339"/>
    </location>
</feature>
<evidence type="ECO:0000259" key="2">
    <source>
        <dbReference type="Pfam" id="PF13304"/>
    </source>
</evidence>
<feature type="coiled-coil region" evidence="1">
    <location>
        <begin position="390"/>
        <end position="418"/>
    </location>
</feature>
<evidence type="ECO:0000313" key="4">
    <source>
        <dbReference type="EMBL" id="RGX89126.1"/>
    </source>
</evidence>
<feature type="domain" description="Rad50/SbcC-type AAA" evidence="3">
    <location>
        <begin position="29"/>
        <end position="137"/>
    </location>
</feature>
<reference evidence="4 5" key="1">
    <citation type="submission" date="2018-08" db="EMBL/GenBank/DDBJ databases">
        <title>A genome reference for cultivated species of the human gut microbiota.</title>
        <authorList>
            <person name="Zou Y."/>
            <person name="Xue W."/>
            <person name="Luo G."/>
        </authorList>
    </citation>
    <scope>NUCLEOTIDE SEQUENCE [LARGE SCALE GENOMIC DNA]</scope>
    <source>
        <strain evidence="4 5">OF03-3</strain>
    </source>
</reference>
<dbReference type="InterPro" id="IPR038729">
    <property type="entry name" value="Rad50/SbcC_AAA"/>
</dbReference>
<dbReference type="InterPro" id="IPR051396">
    <property type="entry name" value="Bact_Antivir_Def_Nuclease"/>
</dbReference>
<name>A0AA92UJH7_9BACT</name>
<evidence type="ECO:0000256" key="1">
    <source>
        <dbReference type="SAM" id="Coils"/>
    </source>
</evidence>
<dbReference type="PANTHER" id="PTHR43581">
    <property type="entry name" value="ATP/GTP PHOSPHATASE"/>
    <property type="match status" value="1"/>
</dbReference>
<gene>
    <name evidence="4" type="ORF">DXA63_15355</name>
</gene>
<dbReference type="GO" id="GO:0016887">
    <property type="term" value="F:ATP hydrolysis activity"/>
    <property type="evidence" value="ECO:0007669"/>
    <property type="project" value="InterPro"/>
</dbReference>
<dbReference type="EMBL" id="QSCI01000124">
    <property type="protein sequence ID" value="RGX89126.1"/>
    <property type="molecule type" value="Genomic_DNA"/>
</dbReference>
<evidence type="ECO:0008006" key="6">
    <source>
        <dbReference type="Google" id="ProtNLM"/>
    </source>
</evidence>
<evidence type="ECO:0000313" key="5">
    <source>
        <dbReference type="Proteomes" id="UP000285604"/>
    </source>
</evidence>
<dbReference type="Pfam" id="PF13476">
    <property type="entry name" value="AAA_23"/>
    <property type="match status" value="1"/>
</dbReference>
<dbReference type="Proteomes" id="UP000285604">
    <property type="component" value="Unassembled WGS sequence"/>
</dbReference>
<dbReference type="InterPro" id="IPR003959">
    <property type="entry name" value="ATPase_AAA_core"/>
</dbReference>
<dbReference type="InterPro" id="IPR027417">
    <property type="entry name" value="P-loop_NTPase"/>
</dbReference>
<proteinExistence type="predicted"/>
<dbReference type="Gene3D" id="3.40.50.300">
    <property type="entry name" value="P-loop containing nucleotide triphosphate hydrolases"/>
    <property type="match status" value="1"/>
</dbReference>
<accession>A0AA92UJH7</accession>
<protein>
    <recommendedName>
        <fullName evidence="6">AAA+ ATPase domain-containing protein</fullName>
    </recommendedName>
</protein>